<gene>
    <name evidence="2" type="ORF">ESZ26_14105</name>
    <name evidence="3" type="ORF">ESZ27_15830</name>
</gene>
<keyword evidence="1" id="KW-0472">Membrane</keyword>
<keyword evidence="1" id="KW-1133">Transmembrane helix</keyword>
<evidence type="ECO:0000313" key="5">
    <source>
        <dbReference type="Proteomes" id="UP000321917"/>
    </source>
</evidence>
<feature type="transmembrane region" description="Helical" evidence="1">
    <location>
        <begin position="77"/>
        <end position="96"/>
    </location>
</feature>
<feature type="transmembrane region" description="Helical" evidence="1">
    <location>
        <begin position="50"/>
        <end position="71"/>
    </location>
</feature>
<evidence type="ECO:0000313" key="4">
    <source>
        <dbReference type="Proteomes" id="UP000321525"/>
    </source>
</evidence>
<dbReference type="RefSeq" id="WP_146800112.1">
    <property type="nucleotide sequence ID" value="NZ_VOLP01000019.1"/>
</dbReference>
<proteinExistence type="predicted"/>
<dbReference type="EMBL" id="VOLR01000020">
    <property type="protein sequence ID" value="TWX57087.1"/>
    <property type="molecule type" value="Genomic_DNA"/>
</dbReference>
<name>A0A5C6Q4Z0_9GAMM</name>
<evidence type="ECO:0000313" key="3">
    <source>
        <dbReference type="EMBL" id="TWX63850.1"/>
    </source>
</evidence>
<organism evidence="3 5">
    <name type="scientific">Colwellia hornerae</name>
    <dbReference type="NCBI Taxonomy" id="89402"/>
    <lineage>
        <taxon>Bacteria</taxon>
        <taxon>Pseudomonadati</taxon>
        <taxon>Pseudomonadota</taxon>
        <taxon>Gammaproteobacteria</taxon>
        <taxon>Alteromonadales</taxon>
        <taxon>Colwelliaceae</taxon>
        <taxon>Colwellia</taxon>
    </lineage>
</organism>
<sequence>MAVINCPNCKKKISDKAKSCSHCEIDLTKVDANQIASMKKLSKINQSQNLINHSFIAMLLFCGGFLFLYWQDAQQGTWQYFISIGTAVVGFIWYIATRIRLLMLKYRN</sequence>
<dbReference type="Proteomes" id="UP000321917">
    <property type="component" value="Unassembled WGS sequence"/>
</dbReference>
<keyword evidence="4" id="KW-1185">Reference proteome</keyword>
<keyword evidence="1" id="KW-0812">Transmembrane</keyword>
<dbReference type="EMBL" id="VOLQ01000038">
    <property type="protein sequence ID" value="TWX63850.1"/>
    <property type="molecule type" value="Genomic_DNA"/>
</dbReference>
<evidence type="ECO:0008006" key="6">
    <source>
        <dbReference type="Google" id="ProtNLM"/>
    </source>
</evidence>
<accession>A0A5C6Q4Z0</accession>
<protein>
    <recommendedName>
        <fullName evidence="6">Zinc ribbon domain-containing protein</fullName>
    </recommendedName>
</protein>
<comment type="caution">
    <text evidence="3">The sequence shown here is derived from an EMBL/GenBank/DDBJ whole genome shotgun (WGS) entry which is preliminary data.</text>
</comment>
<evidence type="ECO:0000313" key="2">
    <source>
        <dbReference type="EMBL" id="TWX57087.1"/>
    </source>
</evidence>
<dbReference type="OrthoDB" id="8685152at2"/>
<reference evidence="3 5" key="1">
    <citation type="submission" date="2019-07" db="EMBL/GenBank/DDBJ databases">
        <title>Genomes of sea-ice associated Colwellia species.</title>
        <authorList>
            <person name="Bowman J.P."/>
        </authorList>
    </citation>
    <scope>NUCLEOTIDE SEQUENCE [LARGE SCALE GENOMIC DNA]</scope>
    <source>
        <strain evidence="2 4">ACAM 607</strain>
        <strain evidence="3 5">IC036</strain>
    </source>
</reference>
<dbReference type="Proteomes" id="UP000321525">
    <property type="component" value="Unassembled WGS sequence"/>
</dbReference>
<dbReference type="AlphaFoldDB" id="A0A5C6Q4Z0"/>
<evidence type="ECO:0000256" key="1">
    <source>
        <dbReference type="SAM" id="Phobius"/>
    </source>
</evidence>